<organism evidence="1 2">
    <name type="scientific">Thalictrum thalictroides</name>
    <name type="common">Rue-anemone</name>
    <name type="synonym">Anemone thalictroides</name>
    <dbReference type="NCBI Taxonomy" id="46969"/>
    <lineage>
        <taxon>Eukaryota</taxon>
        <taxon>Viridiplantae</taxon>
        <taxon>Streptophyta</taxon>
        <taxon>Embryophyta</taxon>
        <taxon>Tracheophyta</taxon>
        <taxon>Spermatophyta</taxon>
        <taxon>Magnoliopsida</taxon>
        <taxon>Ranunculales</taxon>
        <taxon>Ranunculaceae</taxon>
        <taxon>Thalictroideae</taxon>
        <taxon>Thalictrum</taxon>
    </lineage>
</organism>
<evidence type="ECO:0000313" key="1">
    <source>
        <dbReference type="EMBL" id="KAF5178882.1"/>
    </source>
</evidence>
<reference evidence="1 2" key="1">
    <citation type="submission" date="2020-06" db="EMBL/GenBank/DDBJ databases">
        <title>Transcriptomic and genomic resources for Thalictrum thalictroides and T. hernandezii: Facilitating candidate gene discovery in an emerging model plant lineage.</title>
        <authorList>
            <person name="Arias T."/>
            <person name="Riano-Pachon D.M."/>
            <person name="Di Stilio V.S."/>
        </authorList>
    </citation>
    <scope>NUCLEOTIDE SEQUENCE [LARGE SCALE GENOMIC DNA]</scope>
    <source>
        <strain evidence="2">cv. WT478/WT964</strain>
        <tissue evidence="1">Leaves</tissue>
    </source>
</reference>
<protein>
    <submittedName>
        <fullName evidence="1">Uncharacterized protein</fullName>
    </submittedName>
</protein>
<keyword evidence="2" id="KW-1185">Reference proteome</keyword>
<dbReference type="Gene3D" id="2.120.10.80">
    <property type="entry name" value="Kelch-type beta propeller"/>
    <property type="match status" value="1"/>
</dbReference>
<dbReference type="Proteomes" id="UP000554482">
    <property type="component" value="Unassembled WGS sequence"/>
</dbReference>
<comment type="caution">
    <text evidence="1">The sequence shown here is derived from an EMBL/GenBank/DDBJ whole genome shotgun (WGS) entry which is preliminary data.</text>
</comment>
<name>A0A7J6V369_THATH</name>
<dbReference type="AlphaFoldDB" id="A0A7J6V369"/>
<accession>A0A7J6V369</accession>
<gene>
    <name evidence="1" type="ORF">FRX31_031531</name>
</gene>
<dbReference type="SUPFAM" id="SSF117281">
    <property type="entry name" value="Kelch motif"/>
    <property type="match status" value="1"/>
</dbReference>
<evidence type="ECO:0000313" key="2">
    <source>
        <dbReference type="Proteomes" id="UP000554482"/>
    </source>
</evidence>
<proteinExistence type="predicted"/>
<dbReference type="InterPro" id="IPR015915">
    <property type="entry name" value="Kelch-typ_b-propeller"/>
</dbReference>
<dbReference type="EMBL" id="JABWDY010039460">
    <property type="protein sequence ID" value="KAF5178882.1"/>
    <property type="molecule type" value="Genomic_DNA"/>
</dbReference>
<sequence>MAGKSSSYRLCLCFSTENIYIDAFIHNYEKNRFLWYLIDPLEVEEANEVVEETQRIIKPTFIGPKNAPLYFGCAYVKSKFFTIGGCSPGATWMDPLKPYDSVFVCDPFSSSTSNQWLSATNMNGPKEEPLVVVPPPSFGDQRDVVFAFGSESDPINFMEKLSCDPYTGEWKWTIIPPPSEYPRFYYKYKKVYRAGFAIIDGNRKLLVLTFHGLLIFNMDTNMWDCDIEKPRSNYPSINKYGTYFGQVPIVDNVWYVRDDRLEGKVFGFDLQTQKWFEVCNVVSEKYLTHFLVQIGDKSIGLVCAKESLEQWEVYCIVFEVQKNSDGSLRACNLSKTPSYFGEGIRFLHCVVL</sequence>